<evidence type="ECO:0000313" key="9">
    <source>
        <dbReference type="EMBL" id="OSS53079.1"/>
    </source>
</evidence>
<feature type="transmembrane region" description="Helical" evidence="7">
    <location>
        <begin position="208"/>
        <end position="228"/>
    </location>
</feature>
<evidence type="ECO:0000313" key="10">
    <source>
        <dbReference type="Proteomes" id="UP000193240"/>
    </source>
</evidence>
<evidence type="ECO:0000259" key="8">
    <source>
        <dbReference type="Pfam" id="PF20684"/>
    </source>
</evidence>
<dbReference type="Proteomes" id="UP000193240">
    <property type="component" value="Unassembled WGS sequence"/>
</dbReference>
<gene>
    <name evidence="9" type="ORF">B5807_02273</name>
</gene>
<feature type="transmembrane region" description="Helical" evidence="7">
    <location>
        <begin position="121"/>
        <end position="145"/>
    </location>
</feature>
<evidence type="ECO:0000256" key="2">
    <source>
        <dbReference type="ARBA" id="ARBA00022692"/>
    </source>
</evidence>
<protein>
    <recommendedName>
        <fullName evidence="8">Rhodopsin domain-containing protein</fullName>
    </recommendedName>
</protein>
<dbReference type="PANTHER" id="PTHR33048:SF96">
    <property type="entry name" value="INTEGRAL MEMBRANE PROTEIN"/>
    <property type="match status" value="1"/>
</dbReference>
<keyword evidence="3 7" id="KW-1133">Transmembrane helix</keyword>
<evidence type="ECO:0000256" key="7">
    <source>
        <dbReference type="SAM" id="Phobius"/>
    </source>
</evidence>
<keyword evidence="2 7" id="KW-0812">Transmembrane</keyword>
<comment type="similarity">
    <text evidence="5">Belongs to the SAT4 family.</text>
</comment>
<dbReference type="InterPro" id="IPR049326">
    <property type="entry name" value="Rhodopsin_dom_fungi"/>
</dbReference>
<dbReference type="Pfam" id="PF20684">
    <property type="entry name" value="Fung_rhodopsin"/>
    <property type="match status" value="1"/>
</dbReference>
<comment type="subcellular location">
    <subcellularLocation>
        <location evidence="1">Membrane</location>
        <topology evidence="1">Multi-pass membrane protein</topology>
    </subcellularLocation>
</comment>
<evidence type="ECO:0000256" key="4">
    <source>
        <dbReference type="ARBA" id="ARBA00023136"/>
    </source>
</evidence>
<feature type="transmembrane region" description="Helical" evidence="7">
    <location>
        <begin position="80"/>
        <end position="101"/>
    </location>
</feature>
<feature type="region of interest" description="Disordered" evidence="6">
    <location>
        <begin position="321"/>
        <end position="379"/>
    </location>
</feature>
<feature type="transmembrane region" description="Helical" evidence="7">
    <location>
        <begin position="240"/>
        <end position="258"/>
    </location>
</feature>
<sequence length="379" mass="42082">MVREGGFVAVVKSTRSPVSGRASITTATPFELSNQDMESMLPVRLKATAATLGALSLLTTALRCYVRLRIIKKWGWDDSFMLFAFMTHMWFCGTILTGVHYGTGKPTSSISLPDSIHAMRCWFLCFLSYSCTITFAKLSVGFFFLRLTSVITLHRIVTILITFLAVLVGVSFFFLTLFQCTPVDFFWTRMQGGDGRCLSMDIIIDATYVYGAVAAATDIGFGLLLAVLIWKLNVERRTKLLIAPLLGMACIASYAALVRMPYIENFRSPDFLFDTVDIALWSTVEVGVSVVAANLATLRPLVQHVSTQARLLTTRIRGNTDEEAQSGGMSEHELPNVEVKEVQNTKISTRVVELPSERRQSDGESTFSLTRSTRAEEEK</sequence>
<keyword evidence="10" id="KW-1185">Reference proteome</keyword>
<dbReference type="EMBL" id="KZ107839">
    <property type="protein sequence ID" value="OSS53079.1"/>
    <property type="molecule type" value="Genomic_DNA"/>
</dbReference>
<name>A0A1Y2MB92_EPING</name>
<feature type="compositionally biased region" description="Polar residues" evidence="6">
    <location>
        <begin position="363"/>
        <end position="372"/>
    </location>
</feature>
<feature type="compositionally biased region" description="Basic and acidic residues" evidence="6">
    <location>
        <begin position="330"/>
        <end position="343"/>
    </location>
</feature>
<evidence type="ECO:0000256" key="1">
    <source>
        <dbReference type="ARBA" id="ARBA00004141"/>
    </source>
</evidence>
<dbReference type="InterPro" id="IPR052337">
    <property type="entry name" value="SAT4-like"/>
</dbReference>
<feature type="transmembrane region" description="Helical" evidence="7">
    <location>
        <begin position="157"/>
        <end position="178"/>
    </location>
</feature>
<evidence type="ECO:0000256" key="6">
    <source>
        <dbReference type="SAM" id="MobiDB-lite"/>
    </source>
</evidence>
<feature type="transmembrane region" description="Helical" evidence="7">
    <location>
        <begin position="278"/>
        <end position="298"/>
    </location>
</feature>
<evidence type="ECO:0000256" key="5">
    <source>
        <dbReference type="ARBA" id="ARBA00038359"/>
    </source>
</evidence>
<proteinExistence type="inferred from homology"/>
<dbReference type="InParanoid" id="A0A1Y2MB92"/>
<keyword evidence="4 7" id="KW-0472">Membrane</keyword>
<accession>A0A1Y2MB92</accession>
<dbReference type="PANTHER" id="PTHR33048">
    <property type="entry name" value="PTH11-LIKE INTEGRAL MEMBRANE PROTEIN (AFU_ORTHOLOGUE AFUA_5G11245)"/>
    <property type="match status" value="1"/>
</dbReference>
<reference evidence="9 10" key="1">
    <citation type="journal article" date="2017" name="Genome Announc.">
        <title>Genome sequence of the saprophytic ascomycete Epicoccum nigrum ICMP 19927 strain isolated from New Zealand.</title>
        <authorList>
            <person name="Fokin M."/>
            <person name="Fleetwood D."/>
            <person name="Weir B.S."/>
            <person name="Villas-Boas S.G."/>
        </authorList>
    </citation>
    <scope>NUCLEOTIDE SEQUENCE [LARGE SCALE GENOMIC DNA]</scope>
    <source>
        <strain evidence="9 10">ICMP 19927</strain>
    </source>
</reference>
<dbReference type="AlphaFoldDB" id="A0A1Y2MB92"/>
<evidence type="ECO:0000256" key="3">
    <source>
        <dbReference type="ARBA" id="ARBA00022989"/>
    </source>
</evidence>
<feature type="transmembrane region" description="Helical" evidence="7">
    <location>
        <begin position="47"/>
        <end position="68"/>
    </location>
</feature>
<organism evidence="9 10">
    <name type="scientific">Epicoccum nigrum</name>
    <name type="common">Soil fungus</name>
    <name type="synonym">Epicoccum purpurascens</name>
    <dbReference type="NCBI Taxonomy" id="105696"/>
    <lineage>
        <taxon>Eukaryota</taxon>
        <taxon>Fungi</taxon>
        <taxon>Dikarya</taxon>
        <taxon>Ascomycota</taxon>
        <taxon>Pezizomycotina</taxon>
        <taxon>Dothideomycetes</taxon>
        <taxon>Pleosporomycetidae</taxon>
        <taxon>Pleosporales</taxon>
        <taxon>Pleosporineae</taxon>
        <taxon>Didymellaceae</taxon>
        <taxon>Epicoccum</taxon>
    </lineage>
</organism>
<feature type="domain" description="Rhodopsin" evidence="8">
    <location>
        <begin position="62"/>
        <end position="303"/>
    </location>
</feature>
<dbReference type="GO" id="GO:0016020">
    <property type="term" value="C:membrane"/>
    <property type="evidence" value="ECO:0007669"/>
    <property type="project" value="UniProtKB-SubCell"/>
</dbReference>
<dbReference type="OMA" id="CLDIEIM"/>